<proteinExistence type="predicted"/>
<name>A0A6P1ZG24_9BACT</name>
<dbReference type="PANTHER" id="PTHR12526:SF600">
    <property type="entry name" value="GLYCOSYL TRANSFERASE GROUP 1"/>
    <property type="match status" value="1"/>
</dbReference>
<dbReference type="InterPro" id="IPR028098">
    <property type="entry name" value="Glyco_trans_4-like_N"/>
</dbReference>
<dbReference type="RefSeq" id="WP_144305679.1">
    <property type="nucleotide sequence ID" value="NZ_QMIF01000007.1"/>
</dbReference>
<accession>A0A6P1ZG24</accession>
<organism evidence="2 3">
    <name type="scientific">Oceanidesulfovibrio marinus</name>
    <dbReference type="NCBI Taxonomy" id="370038"/>
    <lineage>
        <taxon>Bacteria</taxon>
        <taxon>Pseudomonadati</taxon>
        <taxon>Thermodesulfobacteriota</taxon>
        <taxon>Desulfovibrionia</taxon>
        <taxon>Desulfovibrionales</taxon>
        <taxon>Desulfovibrionaceae</taxon>
        <taxon>Oceanidesulfovibrio</taxon>
    </lineage>
</organism>
<dbReference type="PANTHER" id="PTHR12526">
    <property type="entry name" value="GLYCOSYLTRANSFERASE"/>
    <property type="match status" value="1"/>
</dbReference>
<gene>
    <name evidence="2" type="ORF">DQK91_12415</name>
</gene>
<dbReference type="Pfam" id="PF13692">
    <property type="entry name" value="Glyco_trans_1_4"/>
    <property type="match status" value="1"/>
</dbReference>
<evidence type="ECO:0000313" key="3">
    <source>
        <dbReference type="Proteomes" id="UP000434052"/>
    </source>
</evidence>
<dbReference type="AlphaFoldDB" id="A0A6P1ZG24"/>
<dbReference type="OrthoDB" id="9807209at2"/>
<evidence type="ECO:0000259" key="1">
    <source>
        <dbReference type="Pfam" id="PF13439"/>
    </source>
</evidence>
<sequence>MTRDSAALPLVLDVLLVDEELPWPANTGKRLRTWNLVRRLQARHSIVFLCHGEDGQKQPEGWDNVEIVHVPSPLTPLSGPSLYFSLFRNLRSSQPFVVDRHDSIAMRTAIDRLLADRTFDIVHCEWTPYAANIAHAMGAIPCVLAAHNVEHQIWRRYSEATRNPLKKAFLRTQWKRMAAFESTMCPAFDVATCVSPEDALQLEAMGCANAVVVPNGVDLDYFHPGHSLLPEKDASSIVFTGSMDWRPNQDAVQFFVDQIFPRVRKTLPHAVFRVVGRKPPEALARQWSACPGVDVTGTVDDVRPYLAEAAVVVVPLRIGGGSRLKILEALAMRKVVLSTTLGAEGLDLIHGRHLQIEDDPGAFAAACIDILRHPNHYTAMAAAGRDAVMNRYGWDGIAAIQDEAWQHAAAKGVPVAAA</sequence>
<dbReference type="Proteomes" id="UP000434052">
    <property type="component" value="Unassembled WGS sequence"/>
</dbReference>
<feature type="domain" description="Glycosyltransferase subfamily 4-like N-terminal" evidence="1">
    <location>
        <begin position="33"/>
        <end position="220"/>
    </location>
</feature>
<dbReference type="GO" id="GO:0016757">
    <property type="term" value="F:glycosyltransferase activity"/>
    <property type="evidence" value="ECO:0007669"/>
    <property type="project" value="UniProtKB-ARBA"/>
</dbReference>
<dbReference type="SUPFAM" id="SSF53756">
    <property type="entry name" value="UDP-Glycosyltransferase/glycogen phosphorylase"/>
    <property type="match status" value="1"/>
</dbReference>
<dbReference type="Pfam" id="PF13439">
    <property type="entry name" value="Glyco_transf_4"/>
    <property type="match status" value="1"/>
</dbReference>
<dbReference type="Gene3D" id="3.40.50.2000">
    <property type="entry name" value="Glycogen Phosphorylase B"/>
    <property type="match status" value="2"/>
</dbReference>
<protein>
    <submittedName>
        <fullName evidence="2">Glycosyl transferase family 1</fullName>
    </submittedName>
</protein>
<reference evidence="2 3" key="1">
    <citation type="submission" date="2018-06" db="EMBL/GenBank/DDBJ databases">
        <title>Complete genome of Desulfovibrio marinus P48SEP.</title>
        <authorList>
            <person name="Crispim J.S."/>
            <person name="Vidigal P.M.P."/>
            <person name="Silva L.C.F."/>
            <person name="Araujo L.C."/>
            <person name="Laguardia C.N."/>
            <person name="Dias R.S."/>
            <person name="Sousa M.P."/>
            <person name="Paula S.O."/>
            <person name="Silva C."/>
        </authorList>
    </citation>
    <scope>NUCLEOTIDE SEQUENCE [LARGE SCALE GENOMIC DNA]</scope>
    <source>
        <strain evidence="2 3">P48SEP</strain>
    </source>
</reference>
<dbReference type="CDD" id="cd03801">
    <property type="entry name" value="GT4_PimA-like"/>
    <property type="match status" value="1"/>
</dbReference>
<keyword evidence="2" id="KW-0808">Transferase</keyword>
<comment type="caution">
    <text evidence="2">The sequence shown here is derived from an EMBL/GenBank/DDBJ whole genome shotgun (WGS) entry which is preliminary data.</text>
</comment>
<evidence type="ECO:0000313" key="2">
    <source>
        <dbReference type="EMBL" id="TVM33457.1"/>
    </source>
</evidence>
<dbReference type="EMBL" id="QMIF01000007">
    <property type="protein sequence ID" value="TVM33457.1"/>
    <property type="molecule type" value="Genomic_DNA"/>
</dbReference>